<feature type="transmembrane region" description="Helical" evidence="1">
    <location>
        <begin position="119"/>
        <end position="144"/>
    </location>
</feature>
<proteinExistence type="predicted"/>
<evidence type="ECO:0000313" key="2">
    <source>
        <dbReference type="EMBL" id="MBE1489655.1"/>
    </source>
</evidence>
<dbReference type="Proteomes" id="UP000649753">
    <property type="component" value="Unassembled WGS sequence"/>
</dbReference>
<organism evidence="2 3">
    <name type="scientific">Plantactinospora soyae</name>
    <dbReference type="NCBI Taxonomy" id="1544732"/>
    <lineage>
        <taxon>Bacteria</taxon>
        <taxon>Bacillati</taxon>
        <taxon>Actinomycetota</taxon>
        <taxon>Actinomycetes</taxon>
        <taxon>Micromonosporales</taxon>
        <taxon>Micromonosporaceae</taxon>
        <taxon>Plantactinospora</taxon>
    </lineage>
</organism>
<feature type="transmembrane region" description="Helical" evidence="1">
    <location>
        <begin position="156"/>
        <end position="176"/>
    </location>
</feature>
<feature type="transmembrane region" description="Helical" evidence="1">
    <location>
        <begin position="27"/>
        <end position="46"/>
    </location>
</feature>
<feature type="transmembrane region" description="Helical" evidence="1">
    <location>
        <begin position="230"/>
        <end position="248"/>
    </location>
</feature>
<reference evidence="2" key="1">
    <citation type="submission" date="2020-10" db="EMBL/GenBank/DDBJ databases">
        <title>Sequencing the genomes of 1000 actinobacteria strains.</title>
        <authorList>
            <person name="Klenk H.-P."/>
        </authorList>
    </citation>
    <scope>NUCLEOTIDE SEQUENCE</scope>
    <source>
        <strain evidence="2">DSM 46832</strain>
    </source>
</reference>
<dbReference type="Pfam" id="PF12730">
    <property type="entry name" value="ABC2_membrane_4"/>
    <property type="match status" value="1"/>
</dbReference>
<keyword evidence="1" id="KW-1133">Transmembrane helix</keyword>
<evidence type="ECO:0000313" key="3">
    <source>
        <dbReference type="Proteomes" id="UP000649753"/>
    </source>
</evidence>
<dbReference type="AlphaFoldDB" id="A0A927MEJ1"/>
<keyword evidence="1" id="KW-0472">Membrane</keyword>
<dbReference type="RefSeq" id="WP_192769090.1">
    <property type="nucleotide sequence ID" value="NZ_JADBEB010000001.1"/>
</dbReference>
<keyword evidence="1" id="KW-0812">Transmembrane</keyword>
<feature type="transmembrane region" description="Helical" evidence="1">
    <location>
        <begin position="188"/>
        <end position="210"/>
    </location>
</feature>
<comment type="caution">
    <text evidence="2">The sequence shown here is derived from an EMBL/GenBank/DDBJ whole genome shotgun (WGS) entry which is preliminary data.</text>
</comment>
<keyword evidence="3" id="KW-1185">Reference proteome</keyword>
<evidence type="ECO:0000256" key="1">
    <source>
        <dbReference type="SAM" id="Phobius"/>
    </source>
</evidence>
<gene>
    <name evidence="2" type="ORF">H4W31_005293</name>
</gene>
<dbReference type="EMBL" id="JADBEB010000001">
    <property type="protein sequence ID" value="MBE1489655.1"/>
    <property type="molecule type" value="Genomic_DNA"/>
</dbReference>
<protein>
    <submittedName>
        <fullName evidence="2">ABC-2 type transport system permease protein</fullName>
    </submittedName>
</protein>
<name>A0A927MEJ1_9ACTN</name>
<sequence>MTPTLLGAALVVEARKAASARVVTGTTILLIVGVAVLGGASTTAAASGNEQLLAKLGPLAAQGGWPSLLSTVSQVTAAGGLLAFGVALSWLVGREFADGTVTGLFALPVSRPTIALAKLIVYLLWSVVVATLLVLLVAGLGFAVATGAFDGAASTALLRLWALTVLTALLAVPAGWAATIGRGLLPGIATTIAILAATQVMVVAGTGGWIPLAAPALWAIVPGSVSGAQMSLVPLVPLTFGLLTLSAWRRLQLDR</sequence>
<accession>A0A927MEJ1</accession>